<dbReference type="EMBL" id="CM000618">
    <property type="protein sequence ID" value="EEC45882.1"/>
    <property type="molecule type" value="Genomic_DNA"/>
</dbReference>
<organism evidence="13 14">
    <name type="scientific">Phaeodactylum tricornutum (strain CCAP 1055/1)</name>
    <dbReference type="NCBI Taxonomy" id="556484"/>
    <lineage>
        <taxon>Eukaryota</taxon>
        <taxon>Sar</taxon>
        <taxon>Stramenopiles</taxon>
        <taxon>Ochrophyta</taxon>
        <taxon>Bacillariophyta</taxon>
        <taxon>Bacillariophyceae</taxon>
        <taxon>Bacillariophycidae</taxon>
        <taxon>Naviculales</taxon>
        <taxon>Phaeodactylaceae</taxon>
        <taxon>Phaeodactylum</taxon>
    </lineage>
</organism>
<dbReference type="Proteomes" id="UP000000759">
    <property type="component" value="Chromosome 16"/>
</dbReference>
<dbReference type="PROSITE" id="PS50011">
    <property type="entry name" value="PROTEIN_KINASE_DOM"/>
    <property type="match status" value="1"/>
</dbReference>
<dbReference type="EC" id="2.7.11.1" evidence="1"/>
<dbReference type="PROSITE" id="PS00108">
    <property type="entry name" value="PROTEIN_KINASE_ST"/>
    <property type="match status" value="1"/>
</dbReference>
<keyword evidence="11" id="KW-0812">Transmembrane</keyword>
<dbReference type="Pfam" id="PF00069">
    <property type="entry name" value="Pkinase"/>
    <property type="match status" value="1"/>
</dbReference>
<keyword evidence="11" id="KW-1133">Transmembrane helix</keyword>
<dbReference type="PANTHER" id="PTHR44329">
    <property type="entry name" value="SERINE/THREONINE-PROTEIN KINASE TNNI3K-RELATED"/>
    <property type="match status" value="1"/>
</dbReference>
<dbReference type="SUPFAM" id="SSF56112">
    <property type="entry name" value="Protein kinase-like (PK-like)"/>
    <property type="match status" value="1"/>
</dbReference>
<dbReference type="Gene3D" id="1.10.510.10">
    <property type="entry name" value="Transferase(Phosphotransferase) domain 1"/>
    <property type="match status" value="1"/>
</dbReference>
<keyword evidence="11" id="KW-0472">Membrane</keyword>
<evidence type="ECO:0000256" key="2">
    <source>
        <dbReference type="ARBA" id="ARBA00022527"/>
    </source>
</evidence>
<dbReference type="PROSITE" id="PS00107">
    <property type="entry name" value="PROTEIN_KINASE_ATP"/>
    <property type="match status" value="1"/>
</dbReference>
<protein>
    <recommendedName>
        <fullName evidence="1">non-specific serine/threonine protein kinase</fullName>
        <ecNumber evidence="1">2.7.11.1</ecNumber>
    </recommendedName>
</protein>
<evidence type="ECO:0000256" key="7">
    <source>
        <dbReference type="ARBA" id="ARBA00047899"/>
    </source>
</evidence>
<keyword evidence="14" id="KW-1185">Reference proteome</keyword>
<evidence type="ECO:0000256" key="1">
    <source>
        <dbReference type="ARBA" id="ARBA00012513"/>
    </source>
</evidence>
<dbReference type="RefSeq" id="XP_002182595.1">
    <property type="nucleotide sequence ID" value="XM_002182559.1"/>
</dbReference>
<feature type="region of interest" description="Disordered" evidence="10">
    <location>
        <begin position="173"/>
        <end position="194"/>
    </location>
</feature>
<evidence type="ECO:0000313" key="13">
    <source>
        <dbReference type="EMBL" id="EEC45882.1"/>
    </source>
</evidence>
<keyword evidence="4 9" id="KW-0547">Nucleotide-binding</keyword>
<feature type="domain" description="Protein kinase" evidence="12">
    <location>
        <begin position="228"/>
        <end position="517"/>
    </location>
</feature>
<reference evidence="13 14" key="1">
    <citation type="journal article" date="2008" name="Nature">
        <title>The Phaeodactylum genome reveals the evolutionary history of diatom genomes.</title>
        <authorList>
            <person name="Bowler C."/>
            <person name="Allen A.E."/>
            <person name="Badger J.H."/>
            <person name="Grimwood J."/>
            <person name="Jabbari K."/>
            <person name="Kuo A."/>
            <person name="Maheswari U."/>
            <person name="Martens C."/>
            <person name="Maumus F."/>
            <person name="Otillar R.P."/>
            <person name="Rayko E."/>
            <person name="Salamov A."/>
            <person name="Vandepoele K."/>
            <person name="Beszteri B."/>
            <person name="Gruber A."/>
            <person name="Heijde M."/>
            <person name="Katinka M."/>
            <person name="Mock T."/>
            <person name="Valentin K."/>
            <person name="Verret F."/>
            <person name="Berges J.A."/>
            <person name="Brownlee C."/>
            <person name="Cadoret J.P."/>
            <person name="Chiovitti A."/>
            <person name="Choi C.J."/>
            <person name="Coesel S."/>
            <person name="De Martino A."/>
            <person name="Detter J.C."/>
            <person name="Durkin C."/>
            <person name="Falciatore A."/>
            <person name="Fournet J."/>
            <person name="Haruta M."/>
            <person name="Huysman M.J."/>
            <person name="Jenkins B.D."/>
            <person name="Jiroutova K."/>
            <person name="Jorgensen R.E."/>
            <person name="Joubert Y."/>
            <person name="Kaplan A."/>
            <person name="Kroger N."/>
            <person name="Kroth P.G."/>
            <person name="La Roche J."/>
            <person name="Lindquist E."/>
            <person name="Lommer M."/>
            <person name="Martin-Jezequel V."/>
            <person name="Lopez P.J."/>
            <person name="Lucas S."/>
            <person name="Mangogna M."/>
            <person name="McGinnis K."/>
            <person name="Medlin L.K."/>
            <person name="Montsant A."/>
            <person name="Oudot-Le Secq M.P."/>
            <person name="Napoli C."/>
            <person name="Obornik M."/>
            <person name="Parker M.S."/>
            <person name="Petit J.L."/>
            <person name="Porcel B.M."/>
            <person name="Poulsen N."/>
            <person name="Robison M."/>
            <person name="Rychlewski L."/>
            <person name="Rynearson T.A."/>
            <person name="Schmutz J."/>
            <person name="Shapiro H."/>
            <person name="Siaut M."/>
            <person name="Stanley M."/>
            <person name="Sussman M.R."/>
            <person name="Taylor A.R."/>
            <person name="Vardi A."/>
            <person name="von Dassow P."/>
            <person name="Vyverman W."/>
            <person name="Willis A."/>
            <person name="Wyrwicz L.S."/>
            <person name="Rokhsar D.S."/>
            <person name="Weissenbach J."/>
            <person name="Armbrust E.V."/>
            <person name="Green B.R."/>
            <person name="Van de Peer Y."/>
            <person name="Grigoriev I.V."/>
        </authorList>
    </citation>
    <scope>NUCLEOTIDE SEQUENCE [LARGE SCALE GENOMIC DNA]</scope>
    <source>
        <strain evidence="13 14">CCAP 1055/1</strain>
    </source>
</reference>
<dbReference type="GO" id="GO:0004674">
    <property type="term" value="F:protein serine/threonine kinase activity"/>
    <property type="evidence" value="ECO:0007669"/>
    <property type="project" value="UniProtKB-KW"/>
</dbReference>
<feature type="region of interest" description="Disordered" evidence="10">
    <location>
        <begin position="599"/>
        <end position="623"/>
    </location>
</feature>
<dbReference type="InterPro" id="IPR008271">
    <property type="entry name" value="Ser/Thr_kinase_AS"/>
</dbReference>
<dbReference type="InterPro" id="IPR011009">
    <property type="entry name" value="Kinase-like_dom_sf"/>
</dbReference>
<comment type="catalytic activity">
    <reaction evidence="7">
        <text>L-threonyl-[protein] + ATP = O-phospho-L-threonyl-[protein] + ADP + H(+)</text>
        <dbReference type="Rhea" id="RHEA:46608"/>
        <dbReference type="Rhea" id="RHEA-COMP:11060"/>
        <dbReference type="Rhea" id="RHEA-COMP:11605"/>
        <dbReference type="ChEBI" id="CHEBI:15378"/>
        <dbReference type="ChEBI" id="CHEBI:30013"/>
        <dbReference type="ChEBI" id="CHEBI:30616"/>
        <dbReference type="ChEBI" id="CHEBI:61977"/>
        <dbReference type="ChEBI" id="CHEBI:456216"/>
        <dbReference type="EC" id="2.7.11.1"/>
    </reaction>
</comment>
<evidence type="ECO:0000256" key="10">
    <source>
        <dbReference type="SAM" id="MobiDB-lite"/>
    </source>
</evidence>
<dbReference type="AlphaFoldDB" id="B7G5T0"/>
<feature type="transmembrane region" description="Helical" evidence="11">
    <location>
        <begin position="573"/>
        <end position="594"/>
    </location>
</feature>
<dbReference type="InterPro" id="IPR017441">
    <property type="entry name" value="Protein_kinase_ATP_BS"/>
</dbReference>
<dbReference type="InterPro" id="IPR051681">
    <property type="entry name" value="Ser/Thr_Kinases-Pseudokinases"/>
</dbReference>
<feature type="binding site" evidence="9">
    <location>
        <position position="255"/>
    </location>
    <ligand>
        <name>ATP</name>
        <dbReference type="ChEBI" id="CHEBI:30616"/>
    </ligand>
</feature>
<keyword evidence="6 9" id="KW-0067">ATP-binding</keyword>
<keyword evidence="3" id="KW-0808">Transferase</keyword>
<evidence type="ECO:0000256" key="3">
    <source>
        <dbReference type="ARBA" id="ARBA00022679"/>
    </source>
</evidence>
<dbReference type="PaxDb" id="2850-Phatr48046"/>
<gene>
    <name evidence="13" type="ORF">PHATRDRAFT_48046</name>
</gene>
<evidence type="ECO:0000256" key="6">
    <source>
        <dbReference type="ARBA" id="ARBA00022840"/>
    </source>
</evidence>
<dbReference type="PANTHER" id="PTHR44329:SF285">
    <property type="entry name" value="V-MOS MOLONEY MURINE SARCOMA VIRAL ONCO HOMOLOG"/>
    <property type="match status" value="1"/>
</dbReference>
<proteinExistence type="predicted"/>
<reference evidence="14" key="2">
    <citation type="submission" date="2008-08" db="EMBL/GenBank/DDBJ databases">
        <authorList>
            <consortium name="Diatom Consortium"/>
            <person name="Grigoriev I."/>
            <person name="Grimwood J."/>
            <person name="Kuo A."/>
            <person name="Otillar R.P."/>
            <person name="Salamov A."/>
            <person name="Detter J.C."/>
            <person name="Lindquist E."/>
            <person name="Shapiro H."/>
            <person name="Lucas S."/>
            <person name="Glavina del Rio T."/>
            <person name="Pitluck S."/>
            <person name="Rokhsar D."/>
            <person name="Bowler C."/>
        </authorList>
    </citation>
    <scope>GENOME REANNOTATION</scope>
    <source>
        <strain evidence="14">CCAP 1055/1</strain>
    </source>
</reference>
<dbReference type="InParanoid" id="B7G5T0"/>
<dbReference type="GO" id="GO:0005524">
    <property type="term" value="F:ATP binding"/>
    <property type="evidence" value="ECO:0007669"/>
    <property type="project" value="UniProtKB-UniRule"/>
</dbReference>
<dbReference type="KEGG" id="pti:PHATRDRAFT_48046"/>
<sequence length="678" mass="73016">MTDAVFFSVVALAKAGIECCRNAQICKDEAARIGKRLTIVVARAHEWGAVCESTRLAHFHEVVENVFLRLQATTSSVNRRSLWNRKFKIALQPQTILCEILKAESQLNTAINDLQMEQSNAIFSHLLDVSKGVADLLDQFGALALSKSDPSATIQRQVEKALAETQVRAPQVAVANPDDVSQDGGRGQDPTLATSGMKVSHQYKTTFCPSKDDVLAISLQPSLLKFCDDHESLLGGGGFAEVFRGTYNLQPVAIKRLKVYRGDVNSLSKLQIARDVEQLAAEALLTHKCGTHSNIIHVVGCLSILSEVERPLLVMELMHTTLFDVIHDRVLADALAFSRRLYLLKGIAGALEFLHLQGIVHHDIKSLNILLNKKLTVAKLADFGTTSHQGNQIAGTAAYQAPEILSEEVKDTSRVCEMYSFGVTVWECVTSKIPHGGKKESSIALLAATKKYLPMLAAPSSPPKDLSETESASWKALNMVAASCLSRDRSVRPTASIVVALWHKVKSPEVEVPYSFFQDSSFTKMGDITESRVTAGPTTQGTAKDDLVMDVPDDREKSKCGAAAMSKNHRRKLLVVALVAVLLTLTVTVVVVLVSKSSPDLASPASGVDVPADAPVSTSPPSLPPTAVPVSVLPPTAVPVSVLPPTGTPMTVQSPSGACLNATSINSPKWVVFNAFKL</sequence>
<dbReference type="SMART" id="SM00220">
    <property type="entry name" value="S_TKc"/>
    <property type="match status" value="1"/>
</dbReference>
<keyword evidence="5" id="KW-0418">Kinase</keyword>
<dbReference type="STRING" id="556484.B7G5T0"/>
<evidence type="ECO:0000313" key="14">
    <source>
        <dbReference type="Proteomes" id="UP000000759"/>
    </source>
</evidence>
<evidence type="ECO:0000256" key="8">
    <source>
        <dbReference type="ARBA" id="ARBA00048679"/>
    </source>
</evidence>
<evidence type="ECO:0000256" key="11">
    <source>
        <dbReference type="SAM" id="Phobius"/>
    </source>
</evidence>
<comment type="catalytic activity">
    <reaction evidence="8">
        <text>L-seryl-[protein] + ATP = O-phospho-L-seryl-[protein] + ADP + H(+)</text>
        <dbReference type="Rhea" id="RHEA:17989"/>
        <dbReference type="Rhea" id="RHEA-COMP:9863"/>
        <dbReference type="Rhea" id="RHEA-COMP:11604"/>
        <dbReference type="ChEBI" id="CHEBI:15378"/>
        <dbReference type="ChEBI" id="CHEBI:29999"/>
        <dbReference type="ChEBI" id="CHEBI:30616"/>
        <dbReference type="ChEBI" id="CHEBI:83421"/>
        <dbReference type="ChEBI" id="CHEBI:456216"/>
        <dbReference type="EC" id="2.7.11.1"/>
    </reaction>
</comment>
<dbReference type="GeneID" id="7203385"/>
<dbReference type="eggNOG" id="KOG1187">
    <property type="taxonomic scope" value="Eukaryota"/>
</dbReference>
<accession>B7G5T0</accession>
<evidence type="ECO:0000256" key="9">
    <source>
        <dbReference type="PROSITE-ProRule" id="PRU10141"/>
    </source>
</evidence>
<evidence type="ECO:0000259" key="12">
    <source>
        <dbReference type="PROSITE" id="PS50011"/>
    </source>
</evidence>
<dbReference type="OrthoDB" id="4062651at2759"/>
<evidence type="ECO:0000256" key="5">
    <source>
        <dbReference type="ARBA" id="ARBA00022777"/>
    </source>
</evidence>
<evidence type="ECO:0000256" key="4">
    <source>
        <dbReference type="ARBA" id="ARBA00022741"/>
    </source>
</evidence>
<dbReference type="HOGENOM" id="CLU_012692_0_0_1"/>
<name>B7G5T0_PHATC</name>
<dbReference type="InterPro" id="IPR000719">
    <property type="entry name" value="Prot_kinase_dom"/>
</dbReference>
<keyword evidence="2" id="KW-0723">Serine/threonine-protein kinase</keyword>